<dbReference type="EMBL" id="DAAGZG010000009">
    <property type="protein sequence ID" value="HAB5166183.1"/>
    <property type="molecule type" value="Genomic_DNA"/>
</dbReference>
<accession>A0A1U7FK54</accession>
<comment type="caution">
    <text evidence="2">The sequence shown here is derived from an EMBL/GenBank/DDBJ whole genome shotgun (WGS) entry which is preliminary data.</text>
</comment>
<dbReference type="RefSeq" id="WP_000402504.1">
    <property type="nucleotide sequence ID" value="NZ_JBHEWT010000003.1"/>
</dbReference>
<name>A0A1U7FK54_SALET</name>
<reference evidence="1" key="2">
    <citation type="submission" date="2018-07" db="EMBL/GenBank/DDBJ databases">
        <authorList>
            <person name="Ashton P.M."/>
            <person name="Dallman T."/>
            <person name="Nair S."/>
            <person name="De Pinna E."/>
            <person name="Peters T."/>
            <person name="Grant K."/>
        </authorList>
    </citation>
    <scope>NUCLEOTIDE SEQUENCE [LARGE SCALE GENOMIC DNA]</scope>
    <source>
        <strain evidence="1">440016</strain>
    </source>
</reference>
<dbReference type="AlphaFoldDB" id="A0A1U7FK54"/>
<protein>
    <submittedName>
        <fullName evidence="2">Uncharacterized protein</fullName>
    </submittedName>
</protein>
<gene>
    <name evidence="1" type="ORF">DSF98_24375</name>
    <name evidence="2" type="ORF">GB248_10760</name>
</gene>
<accession>A0A3V2P0Y1</accession>
<dbReference type="Proteomes" id="UP000839682">
    <property type="component" value="Unassembled WGS sequence"/>
</dbReference>
<evidence type="ECO:0000313" key="2">
    <source>
        <dbReference type="EMBL" id="HAB5166183.1"/>
    </source>
</evidence>
<evidence type="ECO:0000313" key="1">
    <source>
        <dbReference type="EMBL" id="EAA7255753.1"/>
    </source>
</evidence>
<reference evidence="2" key="1">
    <citation type="journal article" date="2018" name="Genome Biol.">
        <title>SKESA: strategic k-mer extension for scrupulous assemblies.</title>
        <authorList>
            <person name="Souvorov A."/>
            <person name="Agarwala R."/>
            <person name="Lipman D.J."/>
        </authorList>
    </citation>
    <scope>NUCLEOTIDE SEQUENCE</scope>
    <source>
        <strain evidence="2">Salmonella enterica</strain>
    </source>
</reference>
<reference evidence="2" key="3">
    <citation type="submission" date="2019-10" db="EMBL/GenBank/DDBJ databases">
        <authorList>
            <consortium name="NCBI Pathogen Detection Project"/>
        </authorList>
    </citation>
    <scope>NUCLEOTIDE SEQUENCE</scope>
    <source>
        <strain evidence="2">Salmonella enterica</strain>
    </source>
</reference>
<dbReference type="EMBL" id="AAACIV010000037">
    <property type="protein sequence ID" value="EAA7255753.1"/>
    <property type="molecule type" value="Genomic_DNA"/>
</dbReference>
<sequence>MEIIDKKYNGKEETTAFHLKSSGKIVSRLLSTKLDRDDWEIIHNLLHFVYSQGVEAGSKSRAKEIRIALGLEDD</sequence>
<proteinExistence type="predicted"/>
<organism evidence="2">
    <name type="scientific">Salmonella enterica I</name>
    <dbReference type="NCBI Taxonomy" id="59201"/>
    <lineage>
        <taxon>Bacteria</taxon>
        <taxon>Pseudomonadati</taxon>
        <taxon>Pseudomonadota</taxon>
        <taxon>Gammaproteobacteria</taxon>
        <taxon>Enterobacterales</taxon>
        <taxon>Enterobacteriaceae</taxon>
        <taxon>Salmonella</taxon>
    </lineage>
</organism>